<name>A0ABW8FUU2_9GAMM</name>
<evidence type="ECO:0000313" key="1">
    <source>
        <dbReference type="EMBL" id="MFJ5320417.1"/>
    </source>
</evidence>
<dbReference type="RefSeq" id="WP_400291947.1">
    <property type="nucleotide sequence ID" value="NZ_CP046377.1"/>
</dbReference>
<protein>
    <submittedName>
        <fullName evidence="1">GpE family phage tail protein</fullName>
    </submittedName>
</protein>
<dbReference type="Proteomes" id="UP001617714">
    <property type="component" value="Unassembled WGS sequence"/>
</dbReference>
<gene>
    <name evidence="1" type="ORF">ACIPSN_03335</name>
</gene>
<keyword evidence="2" id="KW-1185">Reference proteome</keyword>
<proteinExistence type="predicted"/>
<evidence type="ECO:0000313" key="2">
    <source>
        <dbReference type="Proteomes" id="UP001617714"/>
    </source>
</evidence>
<dbReference type="Pfam" id="PF06528">
    <property type="entry name" value="Phage_P2_GpE"/>
    <property type="match status" value="1"/>
</dbReference>
<dbReference type="EMBL" id="JBIXKD010000003">
    <property type="protein sequence ID" value="MFJ5320417.1"/>
    <property type="molecule type" value="Genomic_DNA"/>
</dbReference>
<comment type="caution">
    <text evidence="1">The sequence shown here is derived from an EMBL/GenBank/DDBJ whole genome shotgun (WGS) entry which is preliminary data.</text>
</comment>
<dbReference type="InterPro" id="IPR009493">
    <property type="entry name" value="P2_GpE"/>
</dbReference>
<accession>A0ABW8FUU2</accession>
<reference evidence="1 2" key="1">
    <citation type="submission" date="2024-10" db="EMBL/GenBank/DDBJ databases">
        <authorList>
            <person name="Lu C.-H."/>
        </authorList>
    </citation>
    <scope>NUCLEOTIDE SEQUENCE [LARGE SCALE GENOMIC DNA]</scope>
    <source>
        <strain evidence="1 2">22QBSP01-2</strain>
    </source>
</reference>
<organism evidence="1 2">
    <name type="scientific">Pectobacterium parvum</name>
    <dbReference type="NCBI Taxonomy" id="2778550"/>
    <lineage>
        <taxon>Bacteria</taxon>
        <taxon>Pseudomonadati</taxon>
        <taxon>Pseudomonadota</taxon>
        <taxon>Gammaproteobacteria</taxon>
        <taxon>Enterobacterales</taxon>
        <taxon>Pectobacteriaceae</taxon>
        <taxon>Pectobacterium</taxon>
    </lineage>
</organism>
<sequence length="78" mass="8489">MGLLPAIQCGGHFFATLFPSERDGRGNGVIHCPFNCVEEVMADIAAIFHWLPSAMDAMPVDELLAWRSRAAVRSGNSE</sequence>